<evidence type="ECO:0000313" key="2">
    <source>
        <dbReference type="Proteomes" id="UP000306409"/>
    </source>
</evidence>
<name>A0A4U7J9G5_9FIRM</name>
<gene>
    <name evidence="1" type="ORF">EHE19_019220</name>
</gene>
<evidence type="ECO:0000313" key="1">
    <source>
        <dbReference type="EMBL" id="QNU66927.1"/>
    </source>
</evidence>
<reference evidence="1 2" key="1">
    <citation type="submission" date="2020-09" db="EMBL/GenBank/DDBJ databases">
        <title>Characterization and genome sequencing of Ruminiclostridium sp. nov. MA18.</title>
        <authorList>
            <person name="Rettenmaier R."/>
            <person name="Kowollik M.-L."/>
            <person name="Liebl W."/>
            <person name="Zverlov V."/>
        </authorList>
    </citation>
    <scope>NUCLEOTIDE SEQUENCE [LARGE SCALE GENOMIC DNA]</scope>
    <source>
        <strain evidence="1 2">MA18</strain>
    </source>
</reference>
<proteinExistence type="predicted"/>
<organism evidence="1 2">
    <name type="scientific">Ruminiclostridium herbifermentans</name>
    <dbReference type="NCBI Taxonomy" id="2488810"/>
    <lineage>
        <taxon>Bacteria</taxon>
        <taxon>Bacillati</taxon>
        <taxon>Bacillota</taxon>
        <taxon>Clostridia</taxon>
        <taxon>Eubacteriales</taxon>
        <taxon>Oscillospiraceae</taxon>
        <taxon>Ruminiclostridium</taxon>
    </lineage>
</organism>
<dbReference type="AlphaFoldDB" id="A0A4U7J9G5"/>
<dbReference type="EMBL" id="CP061336">
    <property type="protein sequence ID" value="QNU66927.1"/>
    <property type="molecule type" value="Genomic_DNA"/>
</dbReference>
<accession>A0A4U7J9G5</accession>
<dbReference type="OrthoDB" id="9815193at2"/>
<dbReference type="Proteomes" id="UP000306409">
    <property type="component" value="Chromosome"/>
</dbReference>
<dbReference type="KEGG" id="rher:EHE19_019220"/>
<dbReference type="RefSeq" id="WP_137698762.1">
    <property type="nucleotide sequence ID" value="NZ_CP061336.1"/>
</dbReference>
<sequence>MRRHIEGIIDSAIAPVLEEEYEIIVAHRMYTPGSINKQVIMSIYESELVIANLTGLNPNVMYELAFRHAIRKPVITIMESGDQKLPFDVVTERTIFYVNDARGVIDLRANLKKQIDKISCIKTEEIDNPIFSALEKTLSEKAILGKINTVEPIQTNAMEYILNRLDRIESAVKNNRNSSNFYEEFKRYAEISNSINQVEIKLVDNFCFQQLDFVAKEIISKLYLNKSIKEILKIWTENNTIKVKVKYDGSIKGLELTVERAISEVLNIMGLSEDMREVKIKIT</sequence>
<keyword evidence="2" id="KW-1185">Reference proteome</keyword>
<dbReference type="Gene3D" id="3.40.50.450">
    <property type="match status" value="1"/>
</dbReference>
<protein>
    <submittedName>
        <fullName evidence="1">Uncharacterized protein</fullName>
    </submittedName>
</protein>